<evidence type="ECO:0000256" key="10">
    <source>
        <dbReference type="ARBA" id="ARBA00023136"/>
    </source>
</evidence>
<dbReference type="GeneID" id="46920536"/>
<keyword evidence="4" id="KW-1003">Cell membrane</keyword>
<protein>
    <recommendedName>
        <fullName evidence="11">NADH-quinone oxidoreductase subunit</fullName>
        <ecNumber evidence="11">7.1.1.-</ecNumber>
    </recommendedName>
</protein>
<comment type="catalytic activity">
    <reaction evidence="11">
        <text>a quinone + NADH + 5 H(+)(in) = a quinol + NAD(+) + 4 H(+)(out)</text>
        <dbReference type="Rhea" id="RHEA:57888"/>
        <dbReference type="ChEBI" id="CHEBI:15378"/>
        <dbReference type="ChEBI" id="CHEBI:24646"/>
        <dbReference type="ChEBI" id="CHEBI:57540"/>
        <dbReference type="ChEBI" id="CHEBI:57945"/>
        <dbReference type="ChEBI" id="CHEBI:132124"/>
    </reaction>
</comment>
<evidence type="ECO:0000256" key="11">
    <source>
        <dbReference type="RuleBase" id="RU003639"/>
    </source>
</evidence>
<evidence type="ECO:0000256" key="7">
    <source>
        <dbReference type="ARBA" id="ARBA00022967"/>
    </source>
</evidence>
<sequence>MESNLVWSFYLYVFIILALCVAFYFTKKIGPTGKSNSSKDRIYESGIVNFYGGINSSINVKYYLVAIVFVIFDIEAVFMYPWAVSLRELGLYALVEMFVFMAILLVGLYYIYKKKILRWE</sequence>
<keyword evidence="8 12" id="KW-1133">Transmembrane helix</keyword>
<keyword evidence="3" id="KW-0813">Transport</keyword>
<evidence type="ECO:0000256" key="2">
    <source>
        <dbReference type="ARBA" id="ARBA00008472"/>
    </source>
</evidence>
<evidence type="ECO:0000256" key="9">
    <source>
        <dbReference type="ARBA" id="ARBA00023027"/>
    </source>
</evidence>
<feature type="transmembrane region" description="Helical" evidence="12">
    <location>
        <begin position="62"/>
        <end position="83"/>
    </location>
</feature>
<evidence type="ECO:0000256" key="1">
    <source>
        <dbReference type="ARBA" id="ARBA00004370"/>
    </source>
</evidence>
<dbReference type="GO" id="GO:0016491">
    <property type="term" value="F:oxidoreductase activity"/>
    <property type="evidence" value="ECO:0007669"/>
    <property type="project" value="UniProtKB-KW"/>
</dbReference>
<accession>A0A1X9SKS0</accession>
<name>A0A1X9SKS0_9BACT</name>
<dbReference type="GO" id="GO:0008137">
    <property type="term" value="F:NADH dehydrogenase (ubiquinone) activity"/>
    <property type="evidence" value="ECO:0007669"/>
    <property type="project" value="InterPro"/>
</dbReference>
<dbReference type="GO" id="GO:0005886">
    <property type="term" value="C:plasma membrane"/>
    <property type="evidence" value="ECO:0007669"/>
    <property type="project" value="UniProtKB-SubCell"/>
</dbReference>
<dbReference type="GO" id="GO:0048038">
    <property type="term" value="F:quinone binding"/>
    <property type="evidence" value="ECO:0007669"/>
    <property type="project" value="UniProtKB-KW"/>
</dbReference>
<evidence type="ECO:0000256" key="6">
    <source>
        <dbReference type="ARBA" id="ARBA00022719"/>
    </source>
</evidence>
<comment type="similarity">
    <text evidence="2 11">Belongs to the complex I subunit 3 family.</text>
</comment>
<evidence type="ECO:0000313" key="14">
    <source>
        <dbReference type="Proteomes" id="UP000202031"/>
    </source>
</evidence>
<dbReference type="Pfam" id="PF00507">
    <property type="entry name" value="Oxidored_q4"/>
    <property type="match status" value="1"/>
</dbReference>
<feature type="transmembrane region" description="Helical" evidence="12">
    <location>
        <begin position="6"/>
        <end position="25"/>
    </location>
</feature>
<feature type="transmembrane region" description="Helical" evidence="12">
    <location>
        <begin position="89"/>
        <end position="112"/>
    </location>
</feature>
<dbReference type="GO" id="GO:0030964">
    <property type="term" value="C:NADH dehydrogenase complex"/>
    <property type="evidence" value="ECO:0007669"/>
    <property type="project" value="TreeGrafter"/>
</dbReference>
<dbReference type="InterPro" id="IPR000440">
    <property type="entry name" value="NADH_UbQ/plastoQ_OxRdtase_su3"/>
</dbReference>
<dbReference type="AlphaFoldDB" id="A0A1X9SKS0"/>
<dbReference type="PANTHER" id="PTHR11058">
    <property type="entry name" value="NADH-UBIQUINONE OXIDOREDUCTASE CHAIN 3"/>
    <property type="match status" value="1"/>
</dbReference>
<keyword evidence="10 12" id="KW-0472">Membrane</keyword>
<evidence type="ECO:0000256" key="4">
    <source>
        <dbReference type="ARBA" id="ARBA00022475"/>
    </source>
</evidence>
<evidence type="ECO:0000256" key="3">
    <source>
        <dbReference type="ARBA" id="ARBA00022448"/>
    </source>
</evidence>
<dbReference type="Proteomes" id="UP000202031">
    <property type="component" value="Chromosome"/>
</dbReference>
<proteinExistence type="inferred from homology"/>
<dbReference type="PANTHER" id="PTHR11058:SF22">
    <property type="entry name" value="NADH-QUINONE OXIDOREDUCTASE SUBUNIT A"/>
    <property type="match status" value="1"/>
</dbReference>
<dbReference type="EC" id="7.1.1.-" evidence="11"/>
<organism evidence="13 14">
    <name type="scientific">Campylobacter lanienae NCTC 13004</name>
    <dbReference type="NCBI Taxonomy" id="1031753"/>
    <lineage>
        <taxon>Bacteria</taxon>
        <taxon>Pseudomonadati</taxon>
        <taxon>Campylobacterota</taxon>
        <taxon>Epsilonproteobacteria</taxon>
        <taxon>Campylobacterales</taxon>
        <taxon>Campylobacteraceae</taxon>
        <taxon>Campylobacter</taxon>
    </lineage>
</organism>
<keyword evidence="6 11" id="KW-0874">Quinone</keyword>
<keyword evidence="13" id="KW-0560">Oxidoreductase</keyword>
<keyword evidence="7" id="KW-1278">Translocase</keyword>
<gene>
    <name evidence="13" type="primary">nuoA</name>
    <name evidence="13" type="ORF">CLAN_0061</name>
</gene>
<dbReference type="Gene3D" id="1.20.58.1610">
    <property type="entry name" value="NADH:ubiquinone/plastoquinone oxidoreductase, chain 3"/>
    <property type="match status" value="1"/>
</dbReference>
<evidence type="ECO:0000256" key="8">
    <source>
        <dbReference type="ARBA" id="ARBA00022989"/>
    </source>
</evidence>
<evidence type="ECO:0000313" key="13">
    <source>
        <dbReference type="EMBL" id="ARQ96845.1"/>
    </source>
</evidence>
<keyword evidence="5 11" id="KW-0812">Transmembrane</keyword>
<dbReference type="RefSeq" id="WP_086234956.1">
    <property type="nucleotide sequence ID" value="NZ_CP015578.1"/>
</dbReference>
<reference evidence="14" key="1">
    <citation type="journal article" date="2017" name="Genome Biol. Evol.">
        <title>Comparative Genomic Analysis Identifies a Campylobacter Clade Deficient in Selenium Metabolism.</title>
        <authorList>
            <person name="Miller W.G."/>
            <person name="Yee E."/>
            <person name="Lopes B.S."/>
            <person name="Chapman M.H."/>
            <person name="Huynh S."/>
            <person name="Bono J.L."/>
            <person name="Parker C.T."/>
            <person name="Strachan N.J.C."/>
            <person name="Forbes K.J."/>
        </authorList>
    </citation>
    <scope>NUCLEOTIDE SEQUENCE [LARGE SCALE GENOMIC DNA]</scope>
    <source>
        <strain evidence="14">NCTC 13004</strain>
    </source>
</reference>
<evidence type="ECO:0000256" key="5">
    <source>
        <dbReference type="ARBA" id="ARBA00022692"/>
    </source>
</evidence>
<dbReference type="EMBL" id="CP015578">
    <property type="protein sequence ID" value="ARQ96845.1"/>
    <property type="molecule type" value="Genomic_DNA"/>
</dbReference>
<keyword evidence="9 11" id="KW-0520">NAD</keyword>
<dbReference type="KEGG" id="clx:CLAN_0061"/>
<comment type="subcellular location">
    <subcellularLocation>
        <location evidence="11">Cell membrane</location>
        <topology evidence="11">Multi-pass membrane protein</topology>
    </subcellularLocation>
    <subcellularLocation>
        <location evidence="1">Membrane</location>
    </subcellularLocation>
</comment>
<dbReference type="InterPro" id="IPR038430">
    <property type="entry name" value="NDAH_ubi_oxred_su3_sf"/>
</dbReference>
<comment type="function">
    <text evidence="11">NDH-1 shuttles electrons from NADH, via FMN and iron-sulfur (Fe-S) centers, to quinones in the respiratory chain.</text>
</comment>
<evidence type="ECO:0000256" key="12">
    <source>
        <dbReference type="SAM" id="Phobius"/>
    </source>
</evidence>
<reference evidence="14" key="2">
    <citation type="journal article" date="2017" name="Genome Biol. Evol.">
        <title>Comparative genomic analysis identifies a Campylobacter clade deficient in selenium metabolism.</title>
        <authorList>
            <person name="Miller W.G."/>
            <person name="Yee E."/>
            <person name="Lopes B.S."/>
            <person name="Chapman M.H."/>
            <person name="Huynh S."/>
            <person name="Bono J.L."/>
            <person name="Parker C.T."/>
            <person name="Strachan N.J.C."/>
            <person name="Forbes K.J."/>
        </authorList>
    </citation>
    <scope>NUCLEOTIDE SEQUENCE [LARGE SCALE GENOMIC DNA]</scope>
    <source>
        <strain evidence="14">NCTC 13004</strain>
    </source>
</reference>